<protein>
    <submittedName>
        <fullName evidence="1">Uncharacterized protein</fullName>
    </submittedName>
</protein>
<keyword evidence="2" id="KW-1185">Reference proteome</keyword>
<evidence type="ECO:0000313" key="1">
    <source>
        <dbReference type="EMBL" id="UTO28155.1"/>
    </source>
</evidence>
<evidence type="ECO:0000313" key="2">
    <source>
        <dbReference type="Proteomes" id="UP001059475"/>
    </source>
</evidence>
<sequence>MAGEDGEIGGGCVGAKFCGFEICVFVGAGTVPNNIRSCWKKGRCIRTMGEGWICRGFGGFVGVFVWGESIWGVRAFERRRGRWSMAKWESSIFGGTCEVKGSAVRHGWWCWKAFGVSVR</sequence>
<proteinExistence type="predicted"/>
<dbReference type="Proteomes" id="UP001059475">
    <property type="component" value="Chromosome"/>
</dbReference>
<dbReference type="EMBL" id="CP101114">
    <property type="protein sequence ID" value="UTO28155.1"/>
    <property type="molecule type" value="Genomic_DNA"/>
</dbReference>
<organism evidence="1 2">
    <name type="scientific">Bartonella harrusi</name>
    <dbReference type="NCBI Taxonomy" id="2961895"/>
    <lineage>
        <taxon>Bacteria</taxon>
        <taxon>Pseudomonadati</taxon>
        <taxon>Pseudomonadota</taxon>
        <taxon>Alphaproteobacteria</taxon>
        <taxon>Hyphomicrobiales</taxon>
        <taxon>Bartonellaceae</taxon>
        <taxon>Bartonella</taxon>
    </lineage>
</organism>
<dbReference type="RefSeq" id="WP_254770060.1">
    <property type="nucleotide sequence ID" value="NZ_CP101114.1"/>
</dbReference>
<reference evidence="1" key="1">
    <citation type="submission" date="2022-07" db="EMBL/GenBank/DDBJ databases">
        <title>First report of Bartonella spp. in marsupials in Brazil, with a description of Bartonella harrusi sp. nov. and new proposal for taxonomic reclassification of species of the genus Bartonella.</title>
        <authorList>
            <person name="Amaral R.B."/>
        </authorList>
    </citation>
    <scope>NUCLEOTIDE SEQUENCE</scope>
    <source>
        <strain evidence="1">117A</strain>
    </source>
</reference>
<gene>
    <name evidence="1" type="ORF">NMK50_08245</name>
</gene>
<accession>A0ABY5EST4</accession>
<name>A0ABY5EST4_9HYPH</name>